<dbReference type="AlphaFoldDB" id="A0A3B0TU75"/>
<feature type="transmembrane region" description="Helical" evidence="5">
    <location>
        <begin position="98"/>
        <end position="118"/>
    </location>
</feature>
<gene>
    <name evidence="7" type="ORF">MNBD_ALPHA11-1483</name>
</gene>
<proteinExistence type="predicted"/>
<feature type="transmembrane region" description="Helical" evidence="5">
    <location>
        <begin position="36"/>
        <end position="59"/>
    </location>
</feature>
<sequence length="188" mass="20962">MLIFVLGLVLFFAIHLVPILAPNIKDNVVSKYSKSMWMRSYTAISLIGFLLIVFGWGQFRPIAPIAYDPPSWGRDATLSLVWLAFILFSIPRKKPGRILVIVKHPMVTGVILWSIGHLLVNGDLASVIVFGSFLAFALISRFSKIVKGDEEVKFVSYRSDIIGIIGGTVLYAIFVLWGHLWLFGVSPI</sequence>
<evidence type="ECO:0000256" key="2">
    <source>
        <dbReference type="ARBA" id="ARBA00022692"/>
    </source>
</evidence>
<evidence type="ECO:0000259" key="6">
    <source>
        <dbReference type="Pfam" id="PF07298"/>
    </source>
</evidence>
<accession>A0A3B0TU75</accession>
<dbReference type="GO" id="GO:0016020">
    <property type="term" value="C:membrane"/>
    <property type="evidence" value="ECO:0007669"/>
    <property type="project" value="UniProtKB-SubCell"/>
</dbReference>
<evidence type="ECO:0000313" key="7">
    <source>
        <dbReference type="EMBL" id="VAW21528.1"/>
    </source>
</evidence>
<feature type="transmembrane region" description="Helical" evidence="5">
    <location>
        <begin position="161"/>
        <end position="182"/>
    </location>
</feature>
<feature type="transmembrane region" description="Helical" evidence="5">
    <location>
        <begin position="6"/>
        <end position="24"/>
    </location>
</feature>
<feature type="domain" description="NnrU" evidence="6">
    <location>
        <begin position="3"/>
        <end position="187"/>
    </location>
</feature>
<keyword evidence="3 5" id="KW-1133">Transmembrane helix</keyword>
<keyword evidence="4 5" id="KW-0472">Membrane</keyword>
<reference evidence="7" key="1">
    <citation type="submission" date="2018-06" db="EMBL/GenBank/DDBJ databases">
        <authorList>
            <person name="Zhirakovskaya E."/>
        </authorList>
    </citation>
    <scope>NUCLEOTIDE SEQUENCE</scope>
</reference>
<feature type="transmembrane region" description="Helical" evidence="5">
    <location>
        <begin position="124"/>
        <end position="140"/>
    </location>
</feature>
<dbReference type="Pfam" id="PF07298">
    <property type="entry name" value="NnrU"/>
    <property type="match status" value="1"/>
</dbReference>
<dbReference type="EMBL" id="UOEQ01000357">
    <property type="protein sequence ID" value="VAW21528.1"/>
    <property type="molecule type" value="Genomic_DNA"/>
</dbReference>
<feature type="transmembrane region" description="Helical" evidence="5">
    <location>
        <begin position="71"/>
        <end position="91"/>
    </location>
</feature>
<comment type="subcellular location">
    <subcellularLocation>
        <location evidence="1">Membrane</location>
        <topology evidence="1">Multi-pass membrane protein</topology>
    </subcellularLocation>
</comment>
<evidence type="ECO:0000256" key="5">
    <source>
        <dbReference type="SAM" id="Phobius"/>
    </source>
</evidence>
<organism evidence="7">
    <name type="scientific">hydrothermal vent metagenome</name>
    <dbReference type="NCBI Taxonomy" id="652676"/>
    <lineage>
        <taxon>unclassified sequences</taxon>
        <taxon>metagenomes</taxon>
        <taxon>ecological metagenomes</taxon>
    </lineage>
</organism>
<protein>
    <recommendedName>
        <fullName evidence="6">NnrU domain-containing protein</fullName>
    </recommendedName>
</protein>
<evidence type="ECO:0000256" key="3">
    <source>
        <dbReference type="ARBA" id="ARBA00022989"/>
    </source>
</evidence>
<keyword evidence="2 5" id="KW-0812">Transmembrane</keyword>
<dbReference type="InterPro" id="IPR009915">
    <property type="entry name" value="NnrU_dom"/>
</dbReference>
<name>A0A3B0TU75_9ZZZZ</name>
<evidence type="ECO:0000256" key="1">
    <source>
        <dbReference type="ARBA" id="ARBA00004141"/>
    </source>
</evidence>
<evidence type="ECO:0000256" key="4">
    <source>
        <dbReference type="ARBA" id="ARBA00023136"/>
    </source>
</evidence>